<dbReference type="SUPFAM" id="SSF47203">
    <property type="entry name" value="Acyl-CoA dehydrogenase C-terminal domain-like"/>
    <property type="match status" value="1"/>
</dbReference>
<evidence type="ECO:0000256" key="3">
    <source>
        <dbReference type="ARBA" id="ARBA00022630"/>
    </source>
</evidence>
<comment type="caution">
    <text evidence="8">The sequence shown here is derived from an EMBL/GenBank/DDBJ whole genome shotgun (WGS) entry which is preliminary data.</text>
</comment>
<dbReference type="PANTHER" id="PTHR43884">
    <property type="entry name" value="ACYL-COA DEHYDROGENASE"/>
    <property type="match status" value="1"/>
</dbReference>
<keyword evidence="3" id="KW-0285">Flavoprotein</keyword>
<accession>A0A2S8BAN6</accession>
<protein>
    <recommendedName>
        <fullName evidence="10">Acyl-CoA dehydrogenase</fullName>
    </recommendedName>
</protein>
<dbReference type="InterPro" id="IPR009100">
    <property type="entry name" value="AcylCoA_DH/oxidase_NM_dom_sf"/>
</dbReference>
<dbReference type="Gene3D" id="1.10.540.10">
    <property type="entry name" value="Acyl-CoA dehydrogenase/oxidase, N-terminal domain"/>
    <property type="match status" value="1"/>
</dbReference>
<evidence type="ECO:0000256" key="5">
    <source>
        <dbReference type="ARBA" id="ARBA00023002"/>
    </source>
</evidence>
<dbReference type="GO" id="GO:0050660">
    <property type="term" value="F:flavin adenine dinucleotide binding"/>
    <property type="evidence" value="ECO:0007669"/>
    <property type="project" value="InterPro"/>
</dbReference>
<gene>
    <name evidence="8" type="ORF">CVO77_00725</name>
</gene>
<dbReference type="Pfam" id="PF00441">
    <property type="entry name" value="Acyl-CoA_dh_1"/>
    <property type="match status" value="1"/>
</dbReference>
<evidence type="ECO:0000256" key="4">
    <source>
        <dbReference type="ARBA" id="ARBA00022827"/>
    </source>
</evidence>
<dbReference type="Pfam" id="PF02771">
    <property type="entry name" value="Acyl-CoA_dh_N"/>
    <property type="match status" value="1"/>
</dbReference>
<dbReference type="EMBL" id="PHFW01000001">
    <property type="protein sequence ID" value="PQM29484.1"/>
    <property type="molecule type" value="Genomic_DNA"/>
</dbReference>
<dbReference type="InterPro" id="IPR036250">
    <property type="entry name" value="AcylCo_DH-like_C"/>
</dbReference>
<evidence type="ECO:0000256" key="1">
    <source>
        <dbReference type="ARBA" id="ARBA00001974"/>
    </source>
</evidence>
<reference evidence="9" key="1">
    <citation type="submission" date="2017-11" db="EMBL/GenBank/DDBJ databases">
        <title>The complete genome sequence of Sphingopyxis pomeranensis sp. nov. strain WS5A3p.</title>
        <authorList>
            <person name="Kaminski M.A."/>
        </authorList>
    </citation>
    <scope>NUCLEOTIDE SEQUENCE [LARGE SCALE GENOMIC DNA]</scope>
    <source>
        <strain evidence="9">WS5A3p</strain>
    </source>
</reference>
<proteinExistence type="inferred from homology"/>
<evidence type="ECO:0000256" key="2">
    <source>
        <dbReference type="ARBA" id="ARBA00009347"/>
    </source>
</evidence>
<comment type="similarity">
    <text evidence="2">Belongs to the acyl-CoA dehydrogenase family.</text>
</comment>
<comment type="cofactor">
    <cofactor evidence="1">
        <name>FAD</name>
        <dbReference type="ChEBI" id="CHEBI:57692"/>
    </cofactor>
</comment>
<dbReference type="PANTHER" id="PTHR43884:SF20">
    <property type="entry name" value="ACYL-COA DEHYDROGENASE FADE28"/>
    <property type="match status" value="1"/>
</dbReference>
<dbReference type="GO" id="GO:0003995">
    <property type="term" value="F:acyl-CoA dehydrogenase activity"/>
    <property type="evidence" value="ECO:0007669"/>
    <property type="project" value="TreeGrafter"/>
</dbReference>
<keyword evidence="9" id="KW-1185">Reference proteome</keyword>
<dbReference type="InterPro" id="IPR037069">
    <property type="entry name" value="AcylCoA_DH/ox_N_sf"/>
</dbReference>
<keyword evidence="4" id="KW-0274">FAD</keyword>
<evidence type="ECO:0008006" key="10">
    <source>
        <dbReference type="Google" id="ProtNLM"/>
    </source>
</evidence>
<sequence length="357" mass="37513">MAEDAFDTGALIASVEEVLADLLDVRAHQRIADGDAEVERRIWSTARSLGWLSIGVSEEKGGLGLGAAGIAAVQRALGAALAPGPFLPTLAAAQLLDTWPAGGDVVADLVAGEASAAIPADFGVSNHISWDGKQLTTPGKLLMFGAPDARFCLLPVRSGALLLCEMDAKETRALDSWDRSRALFEIAGASLAPLVAGDDRQAAHLEWIFLLLLAADSLGGSEAILAQTINYMKIREQFGQPIGSFQALKHRAANLSADIVTSARIAEQAIDSHDAVAGFWSRLAKAAVSETFVRTAGEAVQLHGGIGYTWEHGCHLYLKRARLNEALCRSNSALRDAAASDLIGLLATGVDVMEIAA</sequence>
<dbReference type="SUPFAM" id="SSF56645">
    <property type="entry name" value="Acyl-CoA dehydrogenase NM domain-like"/>
    <property type="match status" value="1"/>
</dbReference>
<evidence type="ECO:0000259" key="7">
    <source>
        <dbReference type="Pfam" id="PF02771"/>
    </source>
</evidence>
<feature type="domain" description="Acyl-CoA dehydrogenase/oxidase C-terminal" evidence="6">
    <location>
        <begin position="212"/>
        <end position="325"/>
    </location>
</feature>
<evidence type="ECO:0000313" key="8">
    <source>
        <dbReference type="EMBL" id="PQM29484.1"/>
    </source>
</evidence>
<dbReference type="Proteomes" id="UP000238954">
    <property type="component" value="Chromosome"/>
</dbReference>
<evidence type="ECO:0000313" key="9">
    <source>
        <dbReference type="Proteomes" id="UP000238954"/>
    </source>
</evidence>
<dbReference type="Gene3D" id="1.20.140.10">
    <property type="entry name" value="Butyryl-CoA Dehydrogenase, subunit A, domain 3"/>
    <property type="match status" value="1"/>
</dbReference>
<dbReference type="InterPro" id="IPR013786">
    <property type="entry name" value="AcylCoA_DH/ox_N"/>
</dbReference>
<dbReference type="AlphaFoldDB" id="A0A2S8BAN6"/>
<evidence type="ECO:0000259" key="6">
    <source>
        <dbReference type="Pfam" id="PF00441"/>
    </source>
</evidence>
<organism evidence="8 9">
    <name type="scientific">Sphingopyxis lindanitolerans</name>
    <dbReference type="NCBI Taxonomy" id="2054227"/>
    <lineage>
        <taxon>Bacteria</taxon>
        <taxon>Pseudomonadati</taxon>
        <taxon>Pseudomonadota</taxon>
        <taxon>Alphaproteobacteria</taxon>
        <taxon>Sphingomonadales</taxon>
        <taxon>Sphingomonadaceae</taxon>
        <taxon>Sphingopyxis</taxon>
    </lineage>
</organism>
<dbReference type="InterPro" id="IPR009075">
    <property type="entry name" value="AcylCo_DH/oxidase_C"/>
</dbReference>
<feature type="domain" description="Acyl-CoA dehydrogenase/oxidase N-terminal" evidence="7">
    <location>
        <begin position="12"/>
        <end position="85"/>
    </location>
</feature>
<keyword evidence="5" id="KW-0560">Oxidoreductase</keyword>
<dbReference type="OrthoDB" id="7328575at2"/>
<name>A0A2S8BAN6_9SPHN</name>